<proteinExistence type="predicted"/>
<dbReference type="Pfam" id="PF03631">
    <property type="entry name" value="Virul_fac_BrkB"/>
    <property type="match status" value="1"/>
</dbReference>
<accession>A0A1C4ZHA1</accession>
<feature type="transmembrane region" description="Helical" evidence="6">
    <location>
        <begin position="274"/>
        <end position="295"/>
    </location>
</feature>
<dbReference type="PANTHER" id="PTHR30213:SF0">
    <property type="entry name" value="UPF0761 MEMBRANE PROTEIN YIHY"/>
    <property type="match status" value="1"/>
</dbReference>
<keyword evidence="4 6" id="KW-1133">Transmembrane helix</keyword>
<keyword evidence="5 6" id="KW-0472">Membrane</keyword>
<dbReference type="AlphaFoldDB" id="A0A1C4ZHA1"/>
<reference evidence="7 8" key="1">
    <citation type="submission" date="2016-06" db="EMBL/GenBank/DDBJ databases">
        <authorList>
            <person name="Kjaerup R.B."/>
            <person name="Dalgaard T.S."/>
            <person name="Juul-Madsen H.R."/>
        </authorList>
    </citation>
    <scope>NUCLEOTIDE SEQUENCE [LARGE SCALE GENOMIC DNA]</scope>
    <source>
        <strain evidence="7 8">DSM 43821</strain>
    </source>
</reference>
<dbReference type="Proteomes" id="UP000198228">
    <property type="component" value="Chromosome I"/>
</dbReference>
<dbReference type="InterPro" id="IPR017039">
    <property type="entry name" value="Virul_fac_BrkB"/>
</dbReference>
<feature type="transmembrane region" description="Helical" evidence="6">
    <location>
        <begin position="239"/>
        <end position="262"/>
    </location>
</feature>
<comment type="subcellular location">
    <subcellularLocation>
        <location evidence="1">Cell membrane</location>
        <topology evidence="1">Multi-pass membrane protein</topology>
    </subcellularLocation>
</comment>
<dbReference type="PIRSF" id="PIRSF035875">
    <property type="entry name" value="RNase_BN"/>
    <property type="match status" value="1"/>
</dbReference>
<evidence type="ECO:0000256" key="3">
    <source>
        <dbReference type="ARBA" id="ARBA00022692"/>
    </source>
</evidence>
<feature type="transmembrane region" description="Helical" evidence="6">
    <location>
        <begin position="164"/>
        <end position="187"/>
    </location>
</feature>
<gene>
    <name evidence="7" type="ORF">GA0074696_4432</name>
</gene>
<organism evidence="7 8">
    <name type="scientific">Micromonospora purpureochromogenes</name>
    <dbReference type="NCBI Taxonomy" id="47872"/>
    <lineage>
        <taxon>Bacteria</taxon>
        <taxon>Bacillati</taxon>
        <taxon>Actinomycetota</taxon>
        <taxon>Actinomycetes</taxon>
        <taxon>Micromonosporales</taxon>
        <taxon>Micromonosporaceae</taxon>
        <taxon>Micromonospora</taxon>
    </lineage>
</organism>
<evidence type="ECO:0000256" key="6">
    <source>
        <dbReference type="SAM" id="Phobius"/>
    </source>
</evidence>
<dbReference type="NCBIfam" id="TIGR00765">
    <property type="entry name" value="yihY_not_rbn"/>
    <property type="match status" value="1"/>
</dbReference>
<keyword evidence="2" id="KW-1003">Cell membrane</keyword>
<dbReference type="EMBL" id="LT607410">
    <property type="protein sequence ID" value="SCF32358.1"/>
    <property type="molecule type" value="Genomic_DNA"/>
</dbReference>
<sequence>MAATTEPTAVAGGRDGLRIPRQVRQLRWSTWRGAVVRSGRNFVKDNCADWAAALTYYGVLALFPSTVVVVALVGLVSDGERTVDTVLGLARDIGAGSVVANDGFVSVVRTVVDQQSGAKVLLSFGLLGALWSASGFIGAFTRASNAIYGVEEGRPFYRLRPMQIGLAALSLVLLAVVALGLIVSGPVTDAVGDLLGAGGLARTVWSVAKWPVLALVMMTLLSLLFWIAPNVRQPRFRWLTPGGAVALLSWIVASAGFGLYVANFGSYDVTYGSLGAVIAFLVWLYLSNCALMFGVQINAELQRGRVLQAGAADPGEPVLPPKAPADS</sequence>
<feature type="transmembrane region" description="Helical" evidence="6">
    <location>
        <begin position="120"/>
        <end position="143"/>
    </location>
</feature>
<evidence type="ECO:0000256" key="5">
    <source>
        <dbReference type="ARBA" id="ARBA00023136"/>
    </source>
</evidence>
<dbReference type="RefSeq" id="WP_088962855.1">
    <property type="nucleotide sequence ID" value="NZ_LT607410.1"/>
</dbReference>
<protein>
    <submittedName>
        <fullName evidence="7">Membrane protein</fullName>
    </submittedName>
</protein>
<keyword evidence="3 6" id="KW-0812">Transmembrane</keyword>
<evidence type="ECO:0000313" key="8">
    <source>
        <dbReference type="Proteomes" id="UP000198228"/>
    </source>
</evidence>
<evidence type="ECO:0000256" key="4">
    <source>
        <dbReference type="ARBA" id="ARBA00022989"/>
    </source>
</evidence>
<evidence type="ECO:0000256" key="1">
    <source>
        <dbReference type="ARBA" id="ARBA00004651"/>
    </source>
</evidence>
<dbReference type="GO" id="GO:0005886">
    <property type="term" value="C:plasma membrane"/>
    <property type="evidence" value="ECO:0007669"/>
    <property type="project" value="UniProtKB-SubCell"/>
</dbReference>
<dbReference type="PANTHER" id="PTHR30213">
    <property type="entry name" value="INNER MEMBRANE PROTEIN YHJD"/>
    <property type="match status" value="1"/>
</dbReference>
<feature type="transmembrane region" description="Helical" evidence="6">
    <location>
        <begin position="207"/>
        <end position="227"/>
    </location>
</feature>
<feature type="transmembrane region" description="Helical" evidence="6">
    <location>
        <begin position="54"/>
        <end position="76"/>
    </location>
</feature>
<name>A0A1C4ZHA1_9ACTN</name>
<evidence type="ECO:0000256" key="2">
    <source>
        <dbReference type="ARBA" id="ARBA00022475"/>
    </source>
</evidence>
<evidence type="ECO:0000313" key="7">
    <source>
        <dbReference type="EMBL" id="SCF32358.1"/>
    </source>
</evidence>